<dbReference type="Gene3D" id="1.10.3470.10">
    <property type="entry name" value="ABC transporter involved in vitamin B12 uptake, BtuC"/>
    <property type="match status" value="1"/>
</dbReference>
<dbReference type="PANTHER" id="PTHR30472:SF24">
    <property type="entry name" value="FERRIC ENTEROBACTIN TRANSPORT SYSTEM PERMEASE PROTEIN FEPG"/>
    <property type="match status" value="1"/>
</dbReference>
<dbReference type="Pfam" id="PF01032">
    <property type="entry name" value="FecCD"/>
    <property type="match status" value="1"/>
</dbReference>
<evidence type="ECO:0000313" key="11">
    <source>
        <dbReference type="Proteomes" id="UP001519331"/>
    </source>
</evidence>
<accession>A0ABS4SYS5</accession>
<evidence type="ECO:0000256" key="1">
    <source>
        <dbReference type="ARBA" id="ARBA00004651"/>
    </source>
</evidence>
<evidence type="ECO:0000256" key="6">
    <source>
        <dbReference type="ARBA" id="ARBA00022989"/>
    </source>
</evidence>
<evidence type="ECO:0000256" key="9">
    <source>
        <dbReference type="SAM" id="Phobius"/>
    </source>
</evidence>
<evidence type="ECO:0000256" key="3">
    <source>
        <dbReference type="ARBA" id="ARBA00022448"/>
    </source>
</evidence>
<dbReference type="SUPFAM" id="SSF81345">
    <property type="entry name" value="ABC transporter involved in vitamin B12 uptake, BtuC"/>
    <property type="match status" value="1"/>
</dbReference>
<keyword evidence="6 9" id="KW-1133">Transmembrane helix</keyword>
<feature type="transmembrane region" description="Helical" evidence="9">
    <location>
        <begin position="132"/>
        <end position="150"/>
    </location>
</feature>
<feature type="region of interest" description="Disordered" evidence="8">
    <location>
        <begin position="1"/>
        <end position="21"/>
    </location>
</feature>
<feature type="transmembrane region" description="Helical" evidence="9">
    <location>
        <begin position="48"/>
        <end position="69"/>
    </location>
</feature>
<keyword evidence="4" id="KW-1003">Cell membrane</keyword>
<feature type="transmembrane region" description="Helical" evidence="9">
    <location>
        <begin position="156"/>
        <end position="173"/>
    </location>
</feature>
<dbReference type="InterPro" id="IPR037294">
    <property type="entry name" value="ABC_BtuC-like"/>
</dbReference>
<evidence type="ECO:0000256" key="8">
    <source>
        <dbReference type="SAM" id="MobiDB-lite"/>
    </source>
</evidence>
<evidence type="ECO:0000256" key="5">
    <source>
        <dbReference type="ARBA" id="ARBA00022692"/>
    </source>
</evidence>
<protein>
    <submittedName>
        <fullName evidence="10">Iron complex transport system permease protein</fullName>
    </submittedName>
</protein>
<evidence type="ECO:0000256" key="2">
    <source>
        <dbReference type="ARBA" id="ARBA00007935"/>
    </source>
</evidence>
<comment type="caution">
    <text evidence="10">The sequence shown here is derived from an EMBL/GenBank/DDBJ whole genome shotgun (WGS) entry which is preliminary data.</text>
</comment>
<dbReference type="InterPro" id="IPR000522">
    <property type="entry name" value="ABC_transptr_permease_BtuC"/>
</dbReference>
<keyword evidence="3" id="KW-0813">Transport</keyword>
<evidence type="ECO:0000256" key="7">
    <source>
        <dbReference type="ARBA" id="ARBA00023136"/>
    </source>
</evidence>
<feature type="transmembrane region" description="Helical" evidence="9">
    <location>
        <begin position="185"/>
        <end position="208"/>
    </location>
</feature>
<feature type="transmembrane region" description="Helical" evidence="9">
    <location>
        <begin position="228"/>
        <end position="248"/>
    </location>
</feature>
<keyword evidence="11" id="KW-1185">Reference proteome</keyword>
<keyword evidence="7 9" id="KW-0472">Membrane</keyword>
<dbReference type="Proteomes" id="UP001519331">
    <property type="component" value="Unassembled WGS sequence"/>
</dbReference>
<proteinExistence type="inferred from homology"/>
<keyword evidence="5 9" id="KW-0812">Transmembrane</keyword>
<gene>
    <name evidence="10" type="ORF">JOF45_000365</name>
</gene>
<reference evidence="10 11" key="1">
    <citation type="submission" date="2021-03" db="EMBL/GenBank/DDBJ databases">
        <title>Sequencing the genomes of 1000 actinobacteria strains.</title>
        <authorList>
            <person name="Klenk H.-P."/>
        </authorList>
    </citation>
    <scope>NUCLEOTIDE SEQUENCE [LARGE SCALE GENOMIC DNA]</scope>
    <source>
        <strain evidence="10 11">DSM 12544</strain>
    </source>
</reference>
<evidence type="ECO:0000313" key="10">
    <source>
        <dbReference type="EMBL" id="MBP2317346.1"/>
    </source>
</evidence>
<dbReference type="EMBL" id="JAGINX010000001">
    <property type="protein sequence ID" value="MBP2317346.1"/>
    <property type="molecule type" value="Genomic_DNA"/>
</dbReference>
<feature type="transmembrane region" description="Helical" evidence="9">
    <location>
        <begin position="102"/>
        <end position="120"/>
    </location>
</feature>
<organism evidence="10 11">
    <name type="scientific">Nesterenkonia lacusekhoensis</name>
    <dbReference type="NCBI Taxonomy" id="150832"/>
    <lineage>
        <taxon>Bacteria</taxon>
        <taxon>Bacillati</taxon>
        <taxon>Actinomycetota</taxon>
        <taxon>Actinomycetes</taxon>
        <taxon>Micrococcales</taxon>
        <taxon>Micrococcaceae</taxon>
        <taxon>Nesterenkonia</taxon>
    </lineage>
</organism>
<feature type="transmembrane region" description="Helical" evidence="9">
    <location>
        <begin position="343"/>
        <end position="362"/>
    </location>
</feature>
<comment type="similarity">
    <text evidence="2">Belongs to the binding-protein-dependent transport system permease family. FecCD subfamily.</text>
</comment>
<sequence>MSTLDTTAVGTTAAGTTTTEATAERPIHGARVFRWGERVRLPWRVRSGWVLAGLTALIVGLGLATLAWGPMGAGPRDLLAALRGEAEATTLFVLERLRGPRVLAAVGAGVALGLAGALFQCVTRNPLGSPDVIGLGAGAGAGVAVSTLLWPGMVPAPVGAVLGAGLAVAVVWWSTGMGFASPARVIITGIGVFAMATAVTHYVVAVALRDSAHDLAAYLVGSLGTRNMGHVLIIAVSLAVLIPLVFLISRRLLLMDLGDELAQSLGARATATRTWAILLAVLLAAAAVSVAGPVAFVALTAPHIARKLTRAPGPNLTVSAAVGAFILVSADLLVQQMPGLDGLPVGIVTAGAGGLYLGYLLLLEFRRTSGQT</sequence>
<dbReference type="CDD" id="cd06550">
    <property type="entry name" value="TM_ABC_iron-siderophores_like"/>
    <property type="match status" value="1"/>
</dbReference>
<dbReference type="RefSeq" id="WP_210047527.1">
    <property type="nucleotide sequence ID" value="NZ_JAGINX010000001.1"/>
</dbReference>
<dbReference type="PANTHER" id="PTHR30472">
    <property type="entry name" value="FERRIC ENTEROBACTIN TRANSPORT SYSTEM PERMEASE PROTEIN"/>
    <property type="match status" value="1"/>
</dbReference>
<comment type="subcellular location">
    <subcellularLocation>
        <location evidence="1">Cell membrane</location>
        <topology evidence="1">Multi-pass membrane protein</topology>
    </subcellularLocation>
</comment>
<name>A0ABS4SYS5_9MICC</name>
<feature type="transmembrane region" description="Helical" evidence="9">
    <location>
        <begin position="275"/>
        <end position="296"/>
    </location>
</feature>
<evidence type="ECO:0000256" key="4">
    <source>
        <dbReference type="ARBA" id="ARBA00022475"/>
    </source>
</evidence>